<comment type="caution">
    <text evidence="1">The sequence shown here is derived from an EMBL/GenBank/DDBJ whole genome shotgun (WGS) entry which is preliminary data.</text>
</comment>
<gene>
    <name evidence="1" type="ORF">L2E82_19927</name>
</gene>
<evidence type="ECO:0000313" key="2">
    <source>
        <dbReference type="Proteomes" id="UP001055811"/>
    </source>
</evidence>
<accession>A0ACB9DSB8</accession>
<dbReference type="EMBL" id="CM042012">
    <property type="protein sequence ID" value="KAI3749320.1"/>
    <property type="molecule type" value="Genomic_DNA"/>
</dbReference>
<reference evidence="1 2" key="2">
    <citation type="journal article" date="2022" name="Mol. Ecol. Resour.">
        <title>The genomes of chicory, endive, great burdock and yacon provide insights into Asteraceae paleo-polyploidization history and plant inulin production.</title>
        <authorList>
            <person name="Fan W."/>
            <person name="Wang S."/>
            <person name="Wang H."/>
            <person name="Wang A."/>
            <person name="Jiang F."/>
            <person name="Liu H."/>
            <person name="Zhao H."/>
            <person name="Xu D."/>
            <person name="Zhang Y."/>
        </authorList>
    </citation>
    <scope>NUCLEOTIDE SEQUENCE [LARGE SCALE GENOMIC DNA]</scope>
    <source>
        <strain evidence="2">cv. Punajuju</strain>
        <tissue evidence="1">Leaves</tissue>
    </source>
</reference>
<name>A0ACB9DSB8_CICIN</name>
<dbReference type="Proteomes" id="UP001055811">
    <property type="component" value="Linkage Group LG04"/>
</dbReference>
<evidence type="ECO:0000313" key="1">
    <source>
        <dbReference type="EMBL" id="KAI3749320.1"/>
    </source>
</evidence>
<organism evidence="1 2">
    <name type="scientific">Cichorium intybus</name>
    <name type="common">Chicory</name>
    <dbReference type="NCBI Taxonomy" id="13427"/>
    <lineage>
        <taxon>Eukaryota</taxon>
        <taxon>Viridiplantae</taxon>
        <taxon>Streptophyta</taxon>
        <taxon>Embryophyta</taxon>
        <taxon>Tracheophyta</taxon>
        <taxon>Spermatophyta</taxon>
        <taxon>Magnoliopsida</taxon>
        <taxon>eudicotyledons</taxon>
        <taxon>Gunneridae</taxon>
        <taxon>Pentapetalae</taxon>
        <taxon>asterids</taxon>
        <taxon>campanulids</taxon>
        <taxon>Asterales</taxon>
        <taxon>Asteraceae</taxon>
        <taxon>Cichorioideae</taxon>
        <taxon>Cichorieae</taxon>
        <taxon>Cichoriinae</taxon>
        <taxon>Cichorium</taxon>
    </lineage>
</organism>
<protein>
    <submittedName>
        <fullName evidence="1">Uncharacterized protein</fullName>
    </submittedName>
</protein>
<keyword evidence="2" id="KW-1185">Reference proteome</keyword>
<reference evidence="2" key="1">
    <citation type="journal article" date="2022" name="Mol. Ecol. Resour.">
        <title>The genomes of chicory, endive, great burdock and yacon provide insights into Asteraceae palaeo-polyploidization history and plant inulin production.</title>
        <authorList>
            <person name="Fan W."/>
            <person name="Wang S."/>
            <person name="Wang H."/>
            <person name="Wang A."/>
            <person name="Jiang F."/>
            <person name="Liu H."/>
            <person name="Zhao H."/>
            <person name="Xu D."/>
            <person name="Zhang Y."/>
        </authorList>
    </citation>
    <scope>NUCLEOTIDE SEQUENCE [LARGE SCALE GENOMIC DNA]</scope>
    <source>
        <strain evidence="2">cv. Punajuju</strain>
    </source>
</reference>
<sequence length="159" mass="17885">MVSKNDEDEVLVDGEHHMRRQKREHRVSSSFSRRRIFRPPALSSLSSPSTTVVLLCLTPPFSLYSLSSLSLLSFTPPPPQTSKKTLIFQLSLSATLSLSTPPSIQIPLFLLCVFPFFTSDKCLVLFQKTQKIKISYVWSNTHIFQDLSSIVNLLIAPCS</sequence>
<proteinExistence type="predicted"/>